<organism evidence="2 3">
    <name type="scientific">Entamoeba invadens IP1</name>
    <dbReference type="NCBI Taxonomy" id="370355"/>
    <lineage>
        <taxon>Eukaryota</taxon>
        <taxon>Amoebozoa</taxon>
        <taxon>Evosea</taxon>
        <taxon>Archamoebae</taxon>
        <taxon>Mastigamoebida</taxon>
        <taxon>Entamoebidae</taxon>
        <taxon>Entamoeba</taxon>
    </lineage>
</organism>
<dbReference type="AlphaFoldDB" id="A0A0A1TUU3"/>
<dbReference type="InterPro" id="IPR006571">
    <property type="entry name" value="TLDc_dom"/>
</dbReference>
<dbReference type="OMA" id="PRIDNRN"/>
<dbReference type="Proteomes" id="UP000014680">
    <property type="component" value="Unassembled WGS sequence"/>
</dbReference>
<dbReference type="VEuPathDB" id="AmoebaDB:EIN_198070"/>
<evidence type="ECO:0000259" key="1">
    <source>
        <dbReference type="Pfam" id="PF07534"/>
    </source>
</evidence>
<reference evidence="2 3" key="1">
    <citation type="submission" date="2012-10" db="EMBL/GenBank/DDBJ databases">
        <authorList>
            <person name="Zafar N."/>
            <person name="Inman J."/>
            <person name="Hall N."/>
            <person name="Lorenzi H."/>
            <person name="Caler E."/>
        </authorList>
    </citation>
    <scope>NUCLEOTIDE SEQUENCE [LARGE SCALE GENOMIC DNA]</scope>
    <source>
        <strain evidence="2 3">IP1</strain>
    </source>
</reference>
<dbReference type="KEGG" id="eiv:EIN_198070"/>
<evidence type="ECO:0000313" key="2">
    <source>
        <dbReference type="EMBL" id="ELP83854.1"/>
    </source>
</evidence>
<dbReference type="GeneID" id="14882836"/>
<protein>
    <recommendedName>
        <fullName evidence="1">TLDc domain-containing protein</fullName>
    </recommendedName>
</protein>
<feature type="domain" description="TLDc" evidence="1">
    <location>
        <begin position="93"/>
        <end position="239"/>
    </location>
</feature>
<proteinExistence type="predicted"/>
<name>A0A0A1TUU3_ENTIV</name>
<evidence type="ECO:0000313" key="3">
    <source>
        <dbReference type="Proteomes" id="UP000014680"/>
    </source>
</evidence>
<keyword evidence="3" id="KW-1185">Reference proteome</keyword>
<sequence>MDKCGTTNSFKTLQIENFQNFGTVNFYGHKNLVNNMGSTATSQTNTLVVPEKKEFEEVKPLIVPLTKELPPDTRVINKFALTEKNLDKLKDWTKCSKFQVVYSNENEPLYARDFYAKVKGLKNVMVLAETTTGQCFGGFFGKIPEKQNTWVTEDLKHFVFTLRNPVMIPPTPIYPRIDNRNILLIRDNAEPKVVLENCAFVVCNDGSSRQHIRFSSTYHDTTFKGERLFAGNQKLFQIRNFAALCWEE</sequence>
<dbReference type="RefSeq" id="XP_004183200.1">
    <property type="nucleotide sequence ID" value="XM_004183152.1"/>
</dbReference>
<dbReference type="EMBL" id="KB207226">
    <property type="protein sequence ID" value="ELP83854.1"/>
    <property type="molecule type" value="Genomic_DNA"/>
</dbReference>
<gene>
    <name evidence="2" type="ORF">EIN_198070</name>
</gene>
<dbReference type="OrthoDB" id="25620at2759"/>
<accession>A0A0A1TUU3</accession>
<dbReference type="Pfam" id="PF07534">
    <property type="entry name" value="TLD"/>
    <property type="match status" value="1"/>
</dbReference>